<keyword evidence="1" id="KW-0175">Coiled coil</keyword>
<dbReference type="Proteomes" id="UP000253562">
    <property type="component" value="Unassembled WGS sequence"/>
</dbReference>
<dbReference type="EMBL" id="QPEX01000039">
    <property type="protein sequence ID" value="RCS43255.1"/>
    <property type="molecule type" value="Genomic_DNA"/>
</dbReference>
<dbReference type="InterPro" id="IPR010870">
    <property type="entry name" value="Porin_O/P"/>
</dbReference>
<proteinExistence type="predicted"/>
<name>A0A368KPN0_9BACT</name>
<reference evidence="2 3" key="1">
    <citation type="submission" date="2018-07" db="EMBL/GenBank/DDBJ databases">
        <title>Comparative genomes isolates from brazilian mangrove.</title>
        <authorList>
            <person name="De Araujo J.E."/>
            <person name="Taketani R.G."/>
            <person name="Silva M.C.P."/>
            <person name="Lourenco M.V."/>
            <person name="Oliveira V.M."/>
            <person name="Andreote F.D."/>
        </authorList>
    </citation>
    <scope>NUCLEOTIDE SEQUENCE [LARGE SCALE GENOMIC DNA]</scope>
    <source>
        <strain evidence="2 3">HEX PRIS-MGV</strain>
    </source>
</reference>
<protein>
    <submittedName>
        <fullName evidence="2">Porin</fullName>
    </submittedName>
</protein>
<evidence type="ECO:0000313" key="3">
    <source>
        <dbReference type="Proteomes" id="UP000253562"/>
    </source>
</evidence>
<dbReference type="InterPro" id="IPR023614">
    <property type="entry name" value="Porin_dom_sf"/>
</dbReference>
<organism evidence="2 3">
    <name type="scientific">Bremerella cremea</name>
    <dbReference type="NCBI Taxonomy" id="1031537"/>
    <lineage>
        <taxon>Bacteria</taxon>
        <taxon>Pseudomonadati</taxon>
        <taxon>Planctomycetota</taxon>
        <taxon>Planctomycetia</taxon>
        <taxon>Pirellulales</taxon>
        <taxon>Pirellulaceae</taxon>
        <taxon>Bremerella</taxon>
    </lineage>
</organism>
<feature type="coiled-coil region" evidence="1">
    <location>
        <begin position="26"/>
        <end position="53"/>
    </location>
</feature>
<dbReference type="Gene3D" id="2.40.160.10">
    <property type="entry name" value="Porin"/>
    <property type="match status" value="1"/>
</dbReference>
<dbReference type="Pfam" id="PF07396">
    <property type="entry name" value="Porin_O_P"/>
    <property type="match status" value="1"/>
</dbReference>
<sequence>MAWCAMLLSTIWSAPLLGQNATDAQIEHLQWQLQQQAAELAELRSRLDQREGVFTPTFVADPASCGNSSLQRLPLVADVPSPFTCADSPAPESFYRLNYYADYDHGFVIRPFDAEKFPFEMKFNGWGQFRYHAFSRGVTSWTDNAGITRPVRNRDAFDIERARLMFSGHFIAPQLGYLVLLDGDTDGAHAVDFFYYYLSWKFSDSFELQLGKRKVPGTRQWLMSSRRTRLDDRPMSLDFFRPNLTVGLFGVGKWGETGHYEAMVGNGYFSSNAPNSSSDNELTFAFNNYVDPWGKFGEQIADYEYSEQPLVRLGHSMVYSPQQGIVDGVPLDEADFIRLSDGTRLTETGALAPGVTVNSFNVYLYGMDAAWKYRGWSVDAEVFLRWIQQIEANGPLPRHQLFQHGFYVEGGKFLIPGVLDINARYSQVAGDYGTGREYGAGMNWYPLKTSRVKISLDAVKLENSPLQNTSSDIMVGDTGTLIRSQFQAEF</sequence>
<gene>
    <name evidence="2" type="ORF">DTL42_19050</name>
</gene>
<evidence type="ECO:0000313" key="2">
    <source>
        <dbReference type="EMBL" id="RCS43255.1"/>
    </source>
</evidence>
<comment type="caution">
    <text evidence="2">The sequence shown here is derived from an EMBL/GenBank/DDBJ whole genome shotgun (WGS) entry which is preliminary data.</text>
</comment>
<dbReference type="OrthoDB" id="9760167at2"/>
<accession>A0A368KPN0</accession>
<dbReference type="AlphaFoldDB" id="A0A368KPN0"/>
<evidence type="ECO:0000256" key="1">
    <source>
        <dbReference type="SAM" id="Coils"/>
    </source>
</evidence>